<dbReference type="PROSITE" id="PS00571">
    <property type="entry name" value="AMIDASES"/>
    <property type="match status" value="1"/>
</dbReference>
<organism evidence="3 4">
    <name type="scientific">Kribbella italica</name>
    <dbReference type="NCBI Taxonomy" id="1540520"/>
    <lineage>
        <taxon>Bacteria</taxon>
        <taxon>Bacillati</taxon>
        <taxon>Actinomycetota</taxon>
        <taxon>Actinomycetes</taxon>
        <taxon>Propionibacteriales</taxon>
        <taxon>Kribbellaceae</taxon>
        <taxon>Kribbella</taxon>
    </lineage>
</organism>
<protein>
    <submittedName>
        <fullName evidence="3">Aspartyl-tRNA(Asn)/glutamyl-tRNA(Gln) amidotransferase subunit A</fullName>
        <ecNumber evidence="3">6.3.5.6</ecNumber>
        <ecNumber evidence="3">6.3.5.7</ecNumber>
    </submittedName>
</protein>
<dbReference type="EMBL" id="JACHMY010000001">
    <property type="protein sequence ID" value="MBB5834171.1"/>
    <property type="molecule type" value="Genomic_DNA"/>
</dbReference>
<dbReference type="Pfam" id="PF01425">
    <property type="entry name" value="Amidase"/>
    <property type="match status" value="1"/>
</dbReference>
<proteinExistence type="inferred from homology"/>
<dbReference type="Gene3D" id="3.90.1300.10">
    <property type="entry name" value="Amidase signature (AS) domain"/>
    <property type="match status" value="1"/>
</dbReference>
<reference evidence="3 4" key="1">
    <citation type="submission" date="2020-08" db="EMBL/GenBank/DDBJ databases">
        <title>Sequencing the genomes of 1000 actinobacteria strains.</title>
        <authorList>
            <person name="Klenk H.-P."/>
        </authorList>
    </citation>
    <scope>NUCLEOTIDE SEQUENCE [LARGE SCALE GENOMIC DNA]</scope>
    <source>
        <strain evidence="3 4">DSM 28967</strain>
    </source>
</reference>
<gene>
    <name evidence="3" type="ORF">HDA39_000905</name>
</gene>
<comment type="caution">
    <text evidence="3">The sequence shown here is derived from an EMBL/GenBank/DDBJ whole genome shotgun (WGS) entry which is preliminary data.</text>
</comment>
<dbReference type="GO" id="GO:0050567">
    <property type="term" value="F:glutaminyl-tRNA synthase (glutamine-hydrolyzing) activity"/>
    <property type="evidence" value="ECO:0007669"/>
    <property type="project" value="UniProtKB-EC"/>
</dbReference>
<dbReference type="GO" id="GO:0016740">
    <property type="term" value="F:transferase activity"/>
    <property type="evidence" value="ECO:0007669"/>
    <property type="project" value="UniProtKB-KW"/>
</dbReference>
<evidence type="ECO:0000313" key="3">
    <source>
        <dbReference type="EMBL" id="MBB5834171.1"/>
    </source>
</evidence>
<dbReference type="SUPFAM" id="SSF75304">
    <property type="entry name" value="Amidase signature (AS) enzymes"/>
    <property type="match status" value="1"/>
</dbReference>
<name>A0A7W9J1Z7_9ACTN</name>
<dbReference type="GO" id="GO:0050566">
    <property type="term" value="F:asparaginyl-tRNA synthase (glutamine-hydrolyzing) activity"/>
    <property type="evidence" value="ECO:0007669"/>
    <property type="project" value="UniProtKB-EC"/>
</dbReference>
<dbReference type="InterPro" id="IPR036928">
    <property type="entry name" value="AS_sf"/>
</dbReference>
<dbReference type="InterPro" id="IPR020556">
    <property type="entry name" value="Amidase_CS"/>
</dbReference>
<feature type="domain" description="Amidase" evidence="2">
    <location>
        <begin position="19"/>
        <end position="440"/>
    </location>
</feature>
<keyword evidence="3" id="KW-0808">Transferase</keyword>
<dbReference type="PANTHER" id="PTHR11895:SF7">
    <property type="entry name" value="GLUTAMYL-TRNA(GLN) AMIDOTRANSFERASE SUBUNIT A, MITOCHONDRIAL"/>
    <property type="match status" value="1"/>
</dbReference>
<dbReference type="InterPro" id="IPR000120">
    <property type="entry name" value="Amidase"/>
</dbReference>
<evidence type="ECO:0000256" key="1">
    <source>
        <dbReference type="ARBA" id="ARBA00009199"/>
    </source>
</evidence>
<dbReference type="PANTHER" id="PTHR11895">
    <property type="entry name" value="TRANSAMIDASE"/>
    <property type="match status" value="1"/>
</dbReference>
<sequence length="462" mass="48835">MTAVELVEGYRRKTISPVEATQEALDAIDRYDERVNAFVLVDREGAMAAAKESEARWHTGEPLGPGDGVPTSIKDALWTKGWPTLRGSHLIDEAGPWDEDAPAVARLRETGAVILGKTTTPEYSWKGVTDSIKYGATGNPWDPTKTSGGSSGGSATAVGLGMGAWSVGTDGGGSVRIPAAFTGTVALKPTYGLIPLFPPSAFGTLSHAGPMTRTVRDNAALLDVIAGFDSRDWSAMPTPTSSFLDGIDDGVAGLRIGFSPDLGFVDNHPEVDAAVRAAVEVLQAAGAEVSEVDPGFDDPIDAFNVLWFSGAAKLLQAYGEAVGDQVDPGLRRTAEAGAHFTASDFLDATATRMELGRLMGLFHRRYDVLLTPTLPLPAFAVGQDVPDGSPSPDWTSWTPYTYPFNLTQQPALSVPCGFTSEGLPIGLQIVGKRHADGLVLRVGQAYQSATAWHTRVPSLQEV</sequence>
<dbReference type="RefSeq" id="WP_184793970.1">
    <property type="nucleotide sequence ID" value="NZ_JACHMY010000001.1"/>
</dbReference>
<keyword evidence="4" id="KW-1185">Reference proteome</keyword>
<dbReference type="InterPro" id="IPR023631">
    <property type="entry name" value="Amidase_dom"/>
</dbReference>
<evidence type="ECO:0000313" key="4">
    <source>
        <dbReference type="Proteomes" id="UP000549971"/>
    </source>
</evidence>
<keyword evidence="3" id="KW-0436">Ligase</keyword>
<dbReference type="AlphaFoldDB" id="A0A7W9J1Z7"/>
<dbReference type="Proteomes" id="UP000549971">
    <property type="component" value="Unassembled WGS sequence"/>
</dbReference>
<accession>A0A7W9J1Z7</accession>
<dbReference type="NCBIfam" id="NF004815">
    <property type="entry name" value="PRK06169.1"/>
    <property type="match status" value="1"/>
</dbReference>
<dbReference type="EC" id="6.3.5.7" evidence="3"/>
<dbReference type="EC" id="6.3.5.6" evidence="3"/>
<evidence type="ECO:0000259" key="2">
    <source>
        <dbReference type="Pfam" id="PF01425"/>
    </source>
</evidence>
<comment type="similarity">
    <text evidence="1">Belongs to the amidase family.</text>
</comment>